<dbReference type="EMBL" id="BAABRL010000012">
    <property type="protein sequence ID" value="GAA5497178.1"/>
    <property type="molecule type" value="Genomic_DNA"/>
</dbReference>
<evidence type="ECO:0000313" key="2">
    <source>
        <dbReference type="Proteomes" id="UP001424741"/>
    </source>
</evidence>
<evidence type="ECO:0000313" key="1">
    <source>
        <dbReference type="EMBL" id="GAA5497178.1"/>
    </source>
</evidence>
<name>A0ABP9V3E5_9BACT</name>
<comment type="caution">
    <text evidence="1">The sequence shown here is derived from an EMBL/GenBank/DDBJ whole genome shotgun (WGS) entry which is preliminary data.</text>
</comment>
<proteinExistence type="predicted"/>
<keyword evidence="2" id="KW-1185">Reference proteome</keyword>
<reference evidence="1 2" key="1">
    <citation type="submission" date="2024-02" db="EMBL/GenBank/DDBJ databases">
        <title>Rubritalea halochordaticola NBRC 107102.</title>
        <authorList>
            <person name="Ichikawa N."/>
            <person name="Katano-Makiyama Y."/>
            <person name="Hidaka K."/>
        </authorList>
    </citation>
    <scope>NUCLEOTIDE SEQUENCE [LARGE SCALE GENOMIC DNA]</scope>
    <source>
        <strain evidence="1 2">NBRC 107102</strain>
    </source>
</reference>
<organism evidence="1 2">
    <name type="scientific">Rubritalea halochordaticola</name>
    <dbReference type="NCBI Taxonomy" id="714537"/>
    <lineage>
        <taxon>Bacteria</taxon>
        <taxon>Pseudomonadati</taxon>
        <taxon>Verrucomicrobiota</taxon>
        <taxon>Verrucomicrobiia</taxon>
        <taxon>Verrucomicrobiales</taxon>
        <taxon>Rubritaleaceae</taxon>
        <taxon>Rubritalea</taxon>
    </lineage>
</organism>
<protein>
    <submittedName>
        <fullName evidence="1">Uncharacterized protein</fullName>
    </submittedName>
</protein>
<dbReference type="Proteomes" id="UP001424741">
    <property type="component" value="Unassembled WGS sequence"/>
</dbReference>
<dbReference type="RefSeq" id="WP_346189719.1">
    <property type="nucleotide sequence ID" value="NZ_BAABRL010000012.1"/>
</dbReference>
<accession>A0ABP9V3E5</accession>
<gene>
    <name evidence="1" type="ORF">Rhal01_03368</name>
</gene>
<sequence length="188" mass="21102">MLTAEDNVNTETSEHFSEWHQYVLEQTCSILSESSMAADSELQQLRAYTIDAWSKGLPCEPLEVLIRLQEPDSSQLEAIMEHTCSMIAQAFSANMLPAPFASTLVTPTAFYEKHEAVFFMAKSFKCPILYNEDADVLGIGSVNPVTSTIFGQAMHAYISETQGIKPFISCVRLNYDSWVTLCERHFAR</sequence>